<gene>
    <name evidence="1" type="ordered locus">MICA_1318</name>
</gene>
<name>G2KSP0_MICAA</name>
<dbReference type="OrthoDB" id="9784811at2"/>
<dbReference type="PANTHER" id="PTHR30105:SF2">
    <property type="entry name" value="DIVERGENT POLYSACCHARIDE DEACETYLASE SUPERFAMILY"/>
    <property type="match status" value="1"/>
</dbReference>
<dbReference type="SUPFAM" id="SSF88713">
    <property type="entry name" value="Glycoside hydrolase/deacetylase"/>
    <property type="match status" value="1"/>
</dbReference>
<reference evidence="1 2" key="1">
    <citation type="journal article" date="2011" name="BMC Genomics">
        <title>Genomic insights into an obligate epibiotic bacterial predator: Micavibrio aeruginosavorus ARL-13.</title>
        <authorList>
            <person name="Wang Z."/>
            <person name="Kadouri D."/>
            <person name="Wu M."/>
        </authorList>
    </citation>
    <scope>NUCLEOTIDE SEQUENCE [LARGE SCALE GENOMIC DNA]</scope>
    <source>
        <strain evidence="1 2">ARL-13</strain>
    </source>
</reference>
<dbReference type="Proteomes" id="UP000009286">
    <property type="component" value="Chromosome"/>
</dbReference>
<dbReference type="Gene3D" id="3.20.20.370">
    <property type="entry name" value="Glycoside hydrolase/deacetylase"/>
    <property type="match status" value="1"/>
</dbReference>
<evidence type="ECO:0000313" key="1">
    <source>
        <dbReference type="EMBL" id="AEP09640.1"/>
    </source>
</evidence>
<accession>G2KSP0</accession>
<evidence type="ECO:0000313" key="2">
    <source>
        <dbReference type="Proteomes" id="UP000009286"/>
    </source>
</evidence>
<dbReference type="CDD" id="cd10936">
    <property type="entry name" value="CE4_DAC2"/>
    <property type="match status" value="1"/>
</dbReference>
<dbReference type="eggNOG" id="COG2861">
    <property type="taxonomic scope" value="Bacteria"/>
</dbReference>
<dbReference type="Pfam" id="PF04748">
    <property type="entry name" value="Polysacc_deac_2"/>
    <property type="match status" value="1"/>
</dbReference>
<keyword evidence="2" id="KW-1185">Reference proteome</keyword>
<dbReference type="InterPro" id="IPR011330">
    <property type="entry name" value="Glyco_hydro/deAcase_b/a-brl"/>
</dbReference>
<dbReference type="HOGENOM" id="CLU_041643_5_0_5"/>
<dbReference type="STRING" id="856793.MICA_1318"/>
<dbReference type="EMBL" id="CP002382">
    <property type="protein sequence ID" value="AEP09640.1"/>
    <property type="molecule type" value="Genomic_DNA"/>
</dbReference>
<dbReference type="InterPro" id="IPR006837">
    <property type="entry name" value="Divergent_DAC"/>
</dbReference>
<organism evidence="1 2">
    <name type="scientific">Micavibrio aeruginosavorus (strain ARL-13)</name>
    <dbReference type="NCBI Taxonomy" id="856793"/>
    <lineage>
        <taxon>Bacteria</taxon>
        <taxon>Pseudomonadati</taxon>
        <taxon>Bdellovibrionota</taxon>
        <taxon>Bdellovibrionia</taxon>
        <taxon>Bdellovibrionales</taxon>
        <taxon>Pseudobdellovibrionaceae</taxon>
        <taxon>Micavibrio</taxon>
    </lineage>
</organism>
<proteinExistence type="predicted"/>
<dbReference type="KEGG" id="mai:MICA_1318"/>
<sequence length="335" mass="36128">MVRAMKIFKVLTPLRAASIILAVVALVIVLDQLVVKRDYAPVPSHDVTEAIVAVERDVIPTPDFAPSFPLSTEPLQTAEPTVDPAIVDEEIILHEPETVGDVVDELLAAPVHRTATNPRVVIIIDDMGVDVKRSAAVVDLPAGLTLAYLPYASNIKAQTAKAKDAGHELMVHVPMEPMSQTKDPGPEVLCVGQDIAVFDQVLQDGLSAFEGYVGINNHMGSKLTQDKAAMARVMSALKSRNLYFIDSRTIQNSVAGDMAREAGVPHAGRDVFLDHENTAEFVSKSLAQVERKALKDGLAIAIGHPKDVTIEGLRAWLPTLKDKGIELVHASQVVK</sequence>
<dbReference type="GO" id="GO:0005975">
    <property type="term" value="P:carbohydrate metabolic process"/>
    <property type="evidence" value="ECO:0007669"/>
    <property type="project" value="InterPro"/>
</dbReference>
<protein>
    <submittedName>
        <fullName evidence="1">Divergent polysaccharide deacetylase family protein</fullName>
    </submittedName>
</protein>
<dbReference type="PANTHER" id="PTHR30105">
    <property type="entry name" value="UNCHARACTERIZED YIBQ-RELATED"/>
    <property type="match status" value="1"/>
</dbReference>
<dbReference type="AlphaFoldDB" id="G2KSP0"/>